<feature type="repeat" description="WD" evidence="5">
    <location>
        <begin position="83"/>
        <end position="124"/>
    </location>
</feature>
<dbReference type="InterPro" id="IPR036322">
    <property type="entry name" value="WD40_repeat_dom_sf"/>
</dbReference>
<name>A0A8X6K925_NEPPI</name>
<dbReference type="InterPro" id="IPR001632">
    <property type="entry name" value="WD40_G-protein_beta-like"/>
</dbReference>
<protein>
    <submittedName>
        <fullName evidence="6">Guanine nucleotide-binding protein subunit beta-2</fullName>
    </submittedName>
</protein>
<evidence type="ECO:0000256" key="2">
    <source>
        <dbReference type="ARBA" id="ARBA00022574"/>
    </source>
</evidence>
<evidence type="ECO:0000256" key="1">
    <source>
        <dbReference type="ARBA" id="ARBA00009768"/>
    </source>
</evidence>
<organism evidence="6 7">
    <name type="scientific">Nephila pilipes</name>
    <name type="common">Giant wood spider</name>
    <name type="synonym">Nephila maculata</name>
    <dbReference type="NCBI Taxonomy" id="299642"/>
    <lineage>
        <taxon>Eukaryota</taxon>
        <taxon>Metazoa</taxon>
        <taxon>Ecdysozoa</taxon>
        <taxon>Arthropoda</taxon>
        <taxon>Chelicerata</taxon>
        <taxon>Arachnida</taxon>
        <taxon>Araneae</taxon>
        <taxon>Araneomorphae</taxon>
        <taxon>Entelegynae</taxon>
        <taxon>Araneoidea</taxon>
        <taxon>Nephilidae</taxon>
        <taxon>Nephila</taxon>
    </lineage>
</organism>
<dbReference type="InterPro" id="IPR015943">
    <property type="entry name" value="WD40/YVTN_repeat-like_dom_sf"/>
</dbReference>
<keyword evidence="4" id="KW-0807">Transducer</keyword>
<keyword evidence="2 5" id="KW-0853">WD repeat</keyword>
<dbReference type="PRINTS" id="PR00319">
    <property type="entry name" value="GPROTEINB"/>
</dbReference>
<sequence>MHDKAPVTKYKLLELCSSTIFRKYLIAKQAASCSIPYAHLHYAKAKVLKKKKSQVGAADKTLEDMCGDVSDIPKIPLRTKKILKGHLSKVTAVHYCGDNRHLVSGSLDGKLIIWDTWSGNKVKIIPLQSSWVMTASYSPSGNYVACGGMDNMCTVYDVNSRDSTGVPKIRREMMGFEGFLSCCRFLDDNKLITGSADMKM</sequence>
<dbReference type="GO" id="GO:0007165">
    <property type="term" value="P:signal transduction"/>
    <property type="evidence" value="ECO:0007669"/>
    <property type="project" value="UniProtKB-KW"/>
</dbReference>
<evidence type="ECO:0000313" key="7">
    <source>
        <dbReference type="Proteomes" id="UP000887013"/>
    </source>
</evidence>
<evidence type="ECO:0000256" key="3">
    <source>
        <dbReference type="ARBA" id="ARBA00022737"/>
    </source>
</evidence>
<dbReference type="PROSITE" id="PS50294">
    <property type="entry name" value="WD_REPEATS_REGION"/>
    <property type="match status" value="1"/>
</dbReference>
<dbReference type="Proteomes" id="UP000887013">
    <property type="component" value="Unassembled WGS sequence"/>
</dbReference>
<comment type="caution">
    <text evidence="6">The sequence shown here is derived from an EMBL/GenBank/DDBJ whole genome shotgun (WGS) entry which is preliminary data.</text>
</comment>
<dbReference type="PANTHER" id="PTHR19850">
    <property type="entry name" value="GUANINE NUCLEOTIDE-BINDING PROTEIN BETA G PROTEIN BETA"/>
    <property type="match status" value="1"/>
</dbReference>
<evidence type="ECO:0000256" key="4">
    <source>
        <dbReference type="ARBA" id="ARBA00023224"/>
    </source>
</evidence>
<dbReference type="AlphaFoldDB" id="A0A8X6K925"/>
<gene>
    <name evidence="6" type="primary">Gbeta76C</name>
    <name evidence="6" type="ORF">NPIL_329511</name>
</gene>
<dbReference type="InterPro" id="IPR016346">
    <property type="entry name" value="G-protein_beta_1-5"/>
</dbReference>
<evidence type="ECO:0000313" key="6">
    <source>
        <dbReference type="EMBL" id="GFS32359.1"/>
    </source>
</evidence>
<dbReference type="OrthoDB" id="10255630at2759"/>
<reference evidence="6" key="1">
    <citation type="submission" date="2020-08" db="EMBL/GenBank/DDBJ databases">
        <title>Multicomponent nature underlies the extraordinary mechanical properties of spider dragline silk.</title>
        <authorList>
            <person name="Kono N."/>
            <person name="Nakamura H."/>
            <person name="Mori M."/>
            <person name="Yoshida Y."/>
            <person name="Ohtoshi R."/>
            <person name="Malay A.D."/>
            <person name="Moran D.A.P."/>
            <person name="Tomita M."/>
            <person name="Numata K."/>
            <person name="Arakawa K."/>
        </authorList>
    </citation>
    <scope>NUCLEOTIDE SEQUENCE</scope>
</reference>
<dbReference type="Gene3D" id="2.130.10.10">
    <property type="entry name" value="YVTN repeat-like/Quinoprotein amine dehydrogenase"/>
    <property type="match status" value="1"/>
</dbReference>
<dbReference type="EMBL" id="BMAW01042069">
    <property type="protein sequence ID" value="GFS32359.1"/>
    <property type="molecule type" value="Genomic_DNA"/>
</dbReference>
<comment type="similarity">
    <text evidence="1">Belongs to the WD repeat G protein beta family.</text>
</comment>
<keyword evidence="3" id="KW-0677">Repeat</keyword>
<dbReference type="PROSITE" id="PS50082">
    <property type="entry name" value="WD_REPEATS_2"/>
    <property type="match status" value="1"/>
</dbReference>
<dbReference type="InterPro" id="IPR001680">
    <property type="entry name" value="WD40_rpt"/>
</dbReference>
<evidence type="ECO:0000256" key="5">
    <source>
        <dbReference type="PROSITE-ProRule" id="PRU00221"/>
    </source>
</evidence>
<dbReference type="SMART" id="SM00320">
    <property type="entry name" value="WD40"/>
    <property type="match status" value="3"/>
</dbReference>
<accession>A0A8X6K925</accession>
<keyword evidence="7" id="KW-1185">Reference proteome</keyword>
<dbReference type="Pfam" id="PF25391">
    <property type="entry name" value="WD40_Gbeta"/>
    <property type="match status" value="1"/>
</dbReference>
<dbReference type="SUPFAM" id="SSF50978">
    <property type="entry name" value="WD40 repeat-like"/>
    <property type="match status" value="1"/>
</dbReference>
<proteinExistence type="inferred from homology"/>